<reference evidence="1" key="1">
    <citation type="submission" date="2022-09" db="EMBL/GenBank/DDBJ databases">
        <title>Rhodovastum sp. nov. RN2-1 isolated from soil in Seongnam, South Korea.</title>
        <authorList>
            <person name="Le N.T."/>
        </authorList>
    </citation>
    <scope>NUCLEOTIDE SEQUENCE</scope>
    <source>
        <strain evidence="1">RN2-1</strain>
    </source>
</reference>
<sequence length="144" mass="16228">MALGRYASDLEAGDDLGSFEYVVTPFVVREYTHSVELHQAAFQEEGAWPAPLVHIDKLRFFKRACPGGAGPTARIHYEFRSVWCGAIRTGDRITASAKVVERATRKGRDHIVIEIELRSSEDGRLFVRYRDTAILSYRQAEQAA</sequence>
<dbReference type="RefSeq" id="WP_264716149.1">
    <property type="nucleotide sequence ID" value="NZ_JAPDNT010000032.1"/>
</dbReference>
<dbReference type="Proteomes" id="UP001165679">
    <property type="component" value="Unassembled WGS sequence"/>
</dbReference>
<keyword evidence="2" id="KW-1185">Reference proteome</keyword>
<evidence type="ECO:0008006" key="3">
    <source>
        <dbReference type="Google" id="ProtNLM"/>
    </source>
</evidence>
<evidence type="ECO:0000313" key="2">
    <source>
        <dbReference type="Proteomes" id="UP001165679"/>
    </source>
</evidence>
<dbReference type="InterPro" id="IPR029069">
    <property type="entry name" value="HotDog_dom_sf"/>
</dbReference>
<comment type="caution">
    <text evidence="1">The sequence shown here is derived from an EMBL/GenBank/DDBJ whole genome shotgun (WGS) entry which is preliminary data.</text>
</comment>
<organism evidence="1 2">
    <name type="scientific">Limobrevibacterium gyesilva</name>
    <dbReference type="NCBI Taxonomy" id="2991712"/>
    <lineage>
        <taxon>Bacteria</taxon>
        <taxon>Pseudomonadati</taxon>
        <taxon>Pseudomonadota</taxon>
        <taxon>Alphaproteobacteria</taxon>
        <taxon>Acetobacterales</taxon>
        <taxon>Acetobacteraceae</taxon>
        <taxon>Limobrevibacterium</taxon>
    </lineage>
</organism>
<dbReference type="Gene3D" id="3.10.129.10">
    <property type="entry name" value="Hotdog Thioesterase"/>
    <property type="match status" value="1"/>
</dbReference>
<accession>A0AA42CJU8</accession>
<reference evidence="1" key="2">
    <citation type="submission" date="2022-10" db="EMBL/GenBank/DDBJ databases">
        <authorList>
            <person name="Trinh H.N."/>
        </authorList>
    </citation>
    <scope>NUCLEOTIDE SEQUENCE</scope>
    <source>
        <strain evidence="1">RN2-1</strain>
    </source>
</reference>
<dbReference type="AlphaFoldDB" id="A0AA42CJU8"/>
<gene>
    <name evidence="1" type="ORF">OL599_21820</name>
</gene>
<dbReference type="EMBL" id="JAPDNT010000032">
    <property type="protein sequence ID" value="MCW3477215.1"/>
    <property type="molecule type" value="Genomic_DNA"/>
</dbReference>
<protein>
    <recommendedName>
        <fullName evidence="3">N-terminal of MaoC-like dehydratase domain-containing protein</fullName>
    </recommendedName>
</protein>
<dbReference type="SUPFAM" id="SSF54637">
    <property type="entry name" value="Thioesterase/thiol ester dehydrase-isomerase"/>
    <property type="match status" value="1"/>
</dbReference>
<proteinExistence type="predicted"/>
<evidence type="ECO:0000313" key="1">
    <source>
        <dbReference type="EMBL" id="MCW3477215.1"/>
    </source>
</evidence>
<name>A0AA42CJU8_9PROT</name>